<evidence type="ECO:0000256" key="1">
    <source>
        <dbReference type="ARBA" id="ARBA00004442"/>
    </source>
</evidence>
<dbReference type="PANTHER" id="PTHR30026">
    <property type="entry name" value="OUTER MEMBRANE PROTEIN TOLC"/>
    <property type="match status" value="1"/>
</dbReference>
<sequence length="437" mass="49458">MALNLKKMDNMNSRYLLLLLLVIGLSSPLIAQTKITFEQAEKEALEKHPLSEQKEMFSRMQETEKEAISKDRLPQFGIQGKIGYLSDVISPTDPNAPAAAVFPDIPHTQWQTYASVDYAIYNGNIKKKKLAKSSSEYGIKIQENNVKQFSVKESISQIYFAALSYQEQEILIKDGVINELENQLKEVEALEAGGAALPSTTDALKVEYFKAQQKLLSVEAQKNGALKALCIWLERENEWNTIELVRPEMTVSLSAQYNRPEVEMYKLQTQNMDVMSDMLKTQRLPVVSAYAIGGYGTPNPYNFFIIDGDFFYQVGLKFAWKPFDYGKNNRERQITQIQKEVINTELETFNKTMNSQIVQIQATIDQLGKLISQDNEIIKIQERNVVRSKGQLDNGAATSAKYVTALNALTDAKLNLSSHELQLLQTQYHLAMTKGLL</sequence>
<organism evidence="6 7">
    <name type="scientific">Flammeovirga pectinis</name>
    <dbReference type="NCBI Taxonomy" id="2494373"/>
    <lineage>
        <taxon>Bacteria</taxon>
        <taxon>Pseudomonadati</taxon>
        <taxon>Bacteroidota</taxon>
        <taxon>Cytophagia</taxon>
        <taxon>Cytophagales</taxon>
        <taxon>Flammeovirgaceae</taxon>
        <taxon>Flammeovirga</taxon>
    </lineage>
</organism>
<dbReference type="GO" id="GO:0015562">
    <property type="term" value="F:efflux transmembrane transporter activity"/>
    <property type="evidence" value="ECO:0007669"/>
    <property type="project" value="InterPro"/>
</dbReference>
<dbReference type="EMBL" id="CP034562">
    <property type="protein sequence ID" value="AZQ62271.1"/>
    <property type="molecule type" value="Genomic_DNA"/>
</dbReference>
<reference evidence="6 7" key="1">
    <citation type="submission" date="2018-12" db="EMBL/GenBank/DDBJ databases">
        <title>Flammeovirga pectinis sp. nov., isolated from the gut of the Korean scallop, Patinopecten yessoensis.</title>
        <authorList>
            <person name="Bae J.-W."/>
            <person name="Jeong Y.-S."/>
            <person name="Kang W."/>
        </authorList>
    </citation>
    <scope>NUCLEOTIDE SEQUENCE [LARGE SCALE GENOMIC DNA]</scope>
    <source>
        <strain evidence="6 7">L12M1</strain>
    </source>
</reference>
<dbReference type="GO" id="GO:0009279">
    <property type="term" value="C:cell outer membrane"/>
    <property type="evidence" value="ECO:0007669"/>
    <property type="project" value="UniProtKB-SubCell"/>
</dbReference>
<protein>
    <recommendedName>
        <fullName evidence="8">TolC family protein</fullName>
    </recommendedName>
</protein>
<dbReference type="KEGG" id="fll:EI427_08480"/>
<dbReference type="GO" id="GO:0015288">
    <property type="term" value="F:porin activity"/>
    <property type="evidence" value="ECO:0007669"/>
    <property type="project" value="TreeGrafter"/>
</dbReference>
<evidence type="ECO:0000256" key="2">
    <source>
        <dbReference type="ARBA" id="ARBA00022452"/>
    </source>
</evidence>
<dbReference type="GO" id="GO:1990281">
    <property type="term" value="C:efflux pump complex"/>
    <property type="evidence" value="ECO:0007669"/>
    <property type="project" value="TreeGrafter"/>
</dbReference>
<dbReference type="Gene3D" id="1.20.1600.10">
    <property type="entry name" value="Outer membrane efflux proteins (OEP)"/>
    <property type="match status" value="1"/>
</dbReference>
<dbReference type="Proteomes" id="UP000267268">
    <property type="component" value="Chromosome 1"/>
</dbReference>
<keyword evidence="3" id="KW-0812">Transmembrane</keyword>
<keyword evidence="2" id="KW-1134">Transmembrane beta strand</keyword>
<evidence type="ECO:0000313" key="6">
    <source>
        <dbReference type="EMBL" id="AZQ62271.1"/>
    </source>
</evidence>
<evidence type="ECO:0000256" key="3">
    <source>
        <dbReference type="ARBA" id="ARBA00022692"/>
    </source>
</evidence>
<keyword evidence="5" id="KW-0998">Cell outer membrane</keyword>
<gene>
    <name evidence="6" type="ORF">EI427_08480</name>
</gene>
<dbReference type="SUPFAM" id="SSF56954">
    <property type="entry name" value="Outer membrane efflux proteins (OEP)"/>
    <property type="match status" value="1"/>
</dbReference>
<dbReference type="OrthoDB" id="976750at2"/>
<evidence type="ECO:0000256" key="5">
    <source>
        <dbReference type="ARBA" id="ARBA00023237"/>
    </source>
</evidence>
<dbReference type="InterPro" id="IPR051906">
    <property type="entry name" value="TolC-like"/>
</dbReference>
<evidence type="ECO:0000256" key="4">
    <source>
        <dbReference type="ARBA" id="ARBA00023136"/>
    </source>
</evidence>
<dbReference type="RefSeq" id="WP_126613608.1">
    <property type="nucleotide sequence ID" value="NZ_CP034562.1"/>
</dbReference>
<accession>A0A3Q9FQL6</accession>
<proteinExistence type="predicted"/>
<keyword evidence="4" id="KW-0472">Membrane</keyword>
<dbReference type="AlphaFoldDB" id="A0A3Q9FQL6"/>
<dbReference type="PANTHER" id="PTHR30026:SF20">
    <property type="entry name" value="OUTER MEMBRANE PROTEIN TOLC"/>
    <property type="match status" value="1"/>
</dbReference>
<evidence type="ECO:0008006" key="8">
    <source>
        <dbReference type="Google" id="ProtNLM"/>
    </source>
</evidence>
<name>A0A3Q9FQL6_9BACT</name>
<evidence type="ECO:0000313" key="7">
    <source>
        <dbReference type="Proteomes" id="UP000267268"/>
    </source>
</evidence>
<comment type="subcellular location">
    <subcellularLocation>
        <location evidence="1">Cell outer membrane</location>
    </subcellularLocation>
</comment>
<keyword evidence="7" id="KW-1185">Reference proteome</keyword>